<proteinExistence type="predicted"/>
<keyword evidence="2" id="KW-1185">Reference proteome</keyword>
<reference evidence="1 2" key="1">
    <citation type="submission" date="2020-08" db="EMBL/GenBank/DDBJ databases">
        <title>Genomic Encyclopedia of Type Strains, Phase IV (KMG-IV): sequencing the most valuable type-strain genomes for metagenomic binning, comparative biology and taxonomic classification.</title>
        <authorList>
            <person name="Goeker M."/>
        </authorList>
    </citation>
    <scope>NUCLEOTIDE SEQUENCE [LARGE SCALE GENOMIC DNA]</scope>
    <source>
        <strain evidence="1 2">DSM 28570</strain>
    </source>
</reference>
<organism evidence="1 2">
    <name type="scientific">Desulfoprunum benzoelyticum</name>
    <dbReference type="NCBI Taxonomy" id="1506996"/>
    <lineage>
        <taxon>Bacteria</taxon>
        <taxon>Pseudomonadati</taxon>
        <taxon>Thermodesulfobacteriota</taxon>
        <taxon>Desulfobulbia</taxon>
        <taxon>Desulfobulbales</taxon>
        <taxon>Desulfobulbaceae</taxon>
        <taxon>Desulfoprunum</taxon>
    </lineage>
</organism>
<name>A0A840UUP6_9BACT</name>
<dbReference type="Proteomes" id="UP000539642">
    <property type="component" value="Unassembled WGS sequence"/>
</dbReference>
<sequence length="61" mass="6373">MPEGGDAAGIAAMADTVFSGLFEKIMDDGDIDQFEIGNRRAPDKVQKKIDVGGVSLDGVFG</sequence>
<dbReference type="EMBL" id="JACHEO010000002">
    <property type="protein sequence ID" value="MBB5347124.1"/>
    <property type="molecule type" value="Genomic_DNA"/>
</dbReference>
<evidence type="ECO:0000313" key="1">
    <source>
        <dbReference type="EMBL" id="MBB5347124.1"/>
    </source>
</evidence>
<accession>A0A840UUP6</accession>
<protein>
    <submittedName>
        <fullName evidence="1">Uncharacterized protein</fullName>
    </submittedName>
</protein>
<comment type="caution">
    <text evidence="1">The sequence shown here is derived from an EMBL/GenBank/DDBJ whole genome shotgun (WGS) entry which is preliminary data.</text>
</comment>
<dbReference type="AlphaFoldDB" id="A0A840UUP6"/>
<gene>
    <name evidence="1" type="ORF">HNQ81_000834</name>
</gene>
<evidence type="ECO:0000313" key="2">
    <source>
        <dbReference type="Proteomes" id="UP000539642"/>
    </source>
</evidence>